<dbReference type="InParanoid" id="A0A1S3K3I1"/>
<sequence>MSNITSFRAMTLFGGTAQTTVEVANIQGPKTIDEFGCRHGALMGTLGLFVQGLLAFLAFTSLIGWYPFFSLVYELILNKCNFYFIFDRYVINFLLDSTIGLFVVYIGLKVAQWIVIRKGWESLKFGEYGDPPQCNTWAGQCALYILVMVFEKIVITLLVQFSFWDKVRDVILSPIKDPHLELIIVMFVVPLIVNAIMFWVIDNFLMMKKLKLKAFSTPVDSPGASVRYFSASNRVKYYDKPERADNSDSDEPLDLQDDSSDTEIRMNGSPLRDRHHSESLETNRLI</sequence>
<dbReference type="GeneID" id="106178251"/>
<feature type="compositionally biased region" description="Acidic residues" evidence="1">
    <location>
        <begin position="247"/>
        <end position="261"/>
    </location>
</feature>
<feature type="transmembrane region" description="Helical" evidence="2">
    <location>
        <begin position="89"/>
        <end position="108"/>
    </location>
</feature>
<feature type="compositionally biased region" description="Basic and acidic residues" evidence="1">
    <location>
        <begin position="271"/>
        <end position="286"/>
    </location>
</feature>
<protein>
    <submittedName>
        <fullName evidence="4">Store-operated calcium entry regulator STIMATE</fullName>
    </submittedName>
</protein>
<evidence type="ECO:0000313" key="4">
    <source>
        <dbReference type="RefSeq" id="XP_013416821.1"/>
    </source>
</evidence>
<dbReference type="PANTHER" id="PTHR31735">
    <property type="entry name" value="VACUOLAR MEMBRANE PROTEIN YPL162C"/>
    <property type="match status" value="1"/>
</dbReference>
<proteinExistence type="predicted"/>
<dbReference type="InterPro" id="IPR022127">
    <property type="entry name" value="STIMATE/YPL162C"/>
</dbReference>
<feature type="transmembrane region" description="Helical" evidence="2">
    <location>
        <begin position="183"/>
        <end position="201"/>
    </location>
</feature>
<evidence type="ECO:0000256" key="2">
    <source>
        <dbReference type="SAM" id="Phobius"/>
    </source>
</evidence>
<dbReference type="RefSeq" id="XP_013416821.1">
    <property type="nucleotide sequence ID" value="XM_013561367.1"/>
</dbReference>
<feature type="transmembrane region" description="Helical" evidence="2">
    <location>
        <begin position="48"/>
        <end position="69"/>
    </location>
</feature>
<feature type="region of interest" description="Disordered" evidence="1">
    <location>
        <begin position="240"/>
        <end position="286"/>
    </location>
</feature>
<dbReference type="PANTHER" id="PTHR31735:SF1">
    <property type="entry name" value="VACUOLAR MEMBRANE PROTEIN YPL162C"/>
    <property type="match status" value="1"/>
</dbReference>
<keyword evidence="3" id="KW-1185">Reference proteome</keyword>
<feature type="transmembrane region" description="Helical" evidence="2">
    <location>
        <begin position="141"/>
        <end position="163"/>
    </location>
</feature>
<dbReference type="Proteomes" id="UP000085678">
    <property type="component" value="Unplaced"/>
</dbReference>
<organism evidence="3 4">
    <name type="scientific">Lingula anatina</name>
    <name type="common">Brachiopod</name>
    <name type="synonym">Lingula unguis</name>
    <dbReference type="NCBI Taxonomy" id="7574"/>
    <lineage>
        <taxon>Eukaryota</taxon>
        <taxon>Metazoa</taxon>
        <taxon>Spiralia</taxon>
        <taxon>Lophotrochozoa</taxon>
        <taxon>Brachiopoda</taxon>
        <taxon>Linguliformea</taxon>
        <taxon>Lingulata</taxon>
        <taxon>Lingulida</taxon>
        <taxon>Linguloidea</taxon>
        <taxon>Lingulidae</taxon>
        <taxon>Lingula</taxon>
    </lineage>
</organism>
<dbReference type="OrthoDB" id="431202at2759"/>
<evidence type="ECO:0000256" key="1">
    <source>
        <dbReference type="SAM" id="MobiDB-lite"/>
    </source>
</evidence>
<accession>A0A1S3K3I1</accession>
<dbReference type="Pfam" id="PF12400">
    <property type="entry name" value="STIMATE"/>
    <property type="match status" value="1"/>
</dbReference>
<reference evidence="4" key="1">
    <citation type="submission" date="2025-08" db="UniProtKB">
        <authorList>
            <consortium name="RefSeq"/>
        </authorList>
    </citation>
    <scope>IDENTIFICATION</scope>
    <source>
        <tissue evidence="4">Gonads</tissue>
    </source>
</reference>
<dbReference type="STRING" id="7574.A0A1S3K3I1"/>
<keyword evidence="2" id="KW-0472">Membrane</keyword>
<keyword evidence="2" id="KW-1133">Transmembrane helix</keyword>
<dbReference type="GO" id="GO:0016020">
    <property type="term" value="C:membrane"/>
    <property type="evidence" value="ECO:0007669"/>
    <property type="project" value="TreeGrafter"/>
</dbReference>
<dbReference type="AlphaFoldDB" id="A0A1S3K3I1"/>
<evidence type="ECO:0000313" key="3">
    <source>
        <dbReference type="Proteomes" id="UP000085678"/>
    </source>
</evidence>
<gene>
    <name evidence="4" type="primary">LOC106178251</name>
</gene>
<keyword evidence="2" id="KW-0812">Transmembrane</keyword>
<name>A0A1S3K3I1_LINAN</name>
<dbReference type="KEGG" id="lak:106178251"/>